<evidence type="ECO:0000313" key="2">
    <source>
        <dbReference type="EMBL" id="AEM68494.1"/>
    </source>
</evidence>
<dbReference type="AlphaFoldDB" id="A0A7U4E957"/>
<evidence type="ECO:0000256" key="1">
    <source>
        <dbReference type="SAM" id="Phobius"/>
    </source>
</evidence>
<proteinExistence type="predicted"/>
<keyword evidence="1" id="KW-0472">Membrane</keyword>
<dbReference type="PROSITE" id="PS51257">
    <property type="entry name" value="PROKAR_LIPOPROTEIN"/>
    <property type="match status" value="1"/>
</dbReference>
<evidence type="ECO:0008006" key="4">
    <source>
        <dbReference type="Google" id="ProtNLM"/>
    </source>
</evidence>
<organism evidence="2 3">
    <name type="scientific">Mycoplasma putrefaciens (strain ATCC 15718 / NCTC 10155 / C30 KS-1 / KS-1)</name>
    <dbReference type="NCBI Taxonomy" id="743965"/>
    <lineage>
        <taxon>Bacteria</taxon>
        <taxon>Bacillati</taxon>
        <taxon>Mycoplasmatota</taxon>
        <taxon>Mollicutes</taxon>
        <taxon>Mycoplasmataceae</taxon>
        <taxon>Mycoplasma</taxon>
    </lineage>
</organism>
<keyword evidence="1" id="KW-1133">Transmembrane helix</keyword>
<dbReference type="Proteomes" id="UP000008907">
    <property type="component" value="Chromosome"/>
</dbReference>
<dbReference type="RefSeq" id="WP_014034850.1">
    <property type="nucleotide sequence ID" value="NC_015946.1"/>
</dbReference>
<feature type="transmembrane region" description="Helical" evidence="1">
    <location>
        <begin position="204"/>
        <end position="230"/>
    </location>
</feature>
<evidence type="ECO:0000313" key="3">
    <source>
        <dbReference type="Proteomes" id="UP000008907"/>
    </source>
</evidence>
<protein>
    <recommendedName>
        <fullName evidence="4">Integral membrane protein (Intg_mem_TP0381)</fullName>
    </recommendedName>
</protein>
<name>A0A7U4E957_MYCPK</name>
<gene>
    <name evidence="2" type="ordered locus">MPUT_0090</name>
</gene>
<feature type="transmembrane region" description="Helical" evidence="1">
    <location>
        <begin position="128"/>
        <end position="149"/>
    </location>
</feature>
<feature type="transmembrane region" description="Helical" evidence="1">
    <location>
        <begin position="161"/>
        <end position="184"/>
    </location>
</feature>
<sequence>MKQKLTNKVWKFERTFKSELIISILLMFLIASCLFFYFVVKSTGLDGREPIDSNKIFLEDTTFLSEWYAVFVLIFCGIKITKMLSTKKIYIYDYTEHTFTAWSLIIFLLYSIGIFIGKTLITDKSFVAFYRAGSIHIIVPLIWLTYYFVCPFKDQKSKKQVWLGTLQTVVILSAYLLWIGIRLIPGVAEPDFAFPYPFLSPQKVGLTIYIIANFLIIIAFSLVYVGMYYLNSLNFKRFANYSDNKTMRKYY</sequence>
<dbReference type="EMBL" id="CP003021">
    <property type="protein sequence ID" value="AEM68494.1"/>
    <property type="molecule type" value="Genomic_DNA"/>
</dbReference>
<dbReference type="KEGG" id="mpf:MPUT_0090"/>
<feature type="transmembrane region" description="Helical" evidence="1">
    <location>
        <begin position="97"/>
        <end position="116"/>
    </location>
</feature>
<feature type="transmembrane region" description="Helical" evidence="1">
    <location>
        <begin position="67"/>
        <end position="85"/>
    </location>
</feature>
<accession>A0A7U4E957</accession>
<keyword evidence="1" id="KW-0812">Transmembrane</keyword>
<feature type="transmembrane region" description="Helical" evidence="1">
    <location>
        <begin position="20"/>
        <end position="40"/>
    </location>
</feature>
<reference evidence="2 3" key="1">
    <citation type="journal article" date="2011" name="J. Bacteriol.">
        <title>Genome Sequence of Mycoplasma putrefaciens Type Strain KS1.</title>
        <authorList>
            <person name="Calcutt M.J."/>
            <person name="Foecking M.F."/>
        </authorList>
    </citation>
    <scope>NUCLEOTIDE SEQUENCE [LARGE SCALE GENOMIC DNA]</scope>
    <source>
        <strain evidence="3">ATCC 15718 / NCTC 10155 / C30 KS-1 / KS-1</strain>
    </source>
</reference>